<dbReference type="PROSITE" id="PS51352">
    <property type="entry name" value="THIOREDOXIN_2"/>
    <property type="match status" value="1"/>
</dbReference>
<dbReference type="SUPFAM" id="SSF52833">
    <property type="entry name" value="Thioredoxin-like"/>
    <property type="match status" value="1"/>
</dbReference>
<dbReference type="Pfam" id="PF13462">
    <property type="entry name" value="Thioredoxin_4"/>
    <property type="match status" value="1"/>
</dbReference>
<evidence type="ECO:0000256" key="3">
    <source>
        <dbReference type="ARBA" id="ARBA00023002"/>
    </source>
</evidence>
<organism evidence="9 10">
    <name type="scientific">Candidatus Magasanikbacteria bacterium RIFCSPHIGHO2_02_FULL_51_14</name>
    <dbReference type="NCBI Taxonomy" id="1798683"/>
    <lineage>
        <taxon>Bacteria</taxon>
        <taxon>Candidatus Magasanikiibacteriota</taxon>
    </lineage>
</organism>
<feature type="transmembrane region" description="Helical" evidence="7">
    <location>
        <begin position="20"/>
        <end position="43"/>
    </location>
</feature>
<comment type="similarity">
    <text evidence="1">Belongs to the thioredoxin family. DsbA subfamily.</text>
</comment>
<evidence type="ECO:0000256" key="5">
    <source>
        <dbReference type="ARBA" id="ARBA00023284"/>
    </source>
</evidence>
<dbReference type="STRING" id="1798683.A3C90_04220"/>
<evidence type="ECO:0000256" key="7">
    <source>
        <dbReference type="SAM" id="Phobius"/>
    </source>
</evidence>
<gene>
    <name evidence="9" type="ORF">A3C90_04220</name>
</gene>
<evidence type="ECO:0000256" key="1">
    <source>
        <dbReference type="ARBA" id="ARBA00005791"/>
    </source>
</evidence>
<dbReference type="InterPro" id="IPR036249">
    <property type="entry name" value="Thioredoxin-like_sf"/>
</dbReference>
<dbReference type="GO" id="GO:0016491">
    <property type="term" value="F:oxidoreductase activity"/>
    <property type="evidence" value="ECO:0007669"/>
    <property type="project" value="UniProtKB-KW"/>
</dbReference>
<feature type="compositionally biased region" description="Low complexity" evidence="6">
    <location>
        <begin position="58"/>
        <end position="69"/>
    </location>
</feature>
<dbReference type="Gene3D" id="3.40.30.10">
    <property type="entry name" value="Glutaredoxin"/>
    <property type="match status" value="1"/>
</dbReference>
<feature type="domain" description="Thioredoxin" evidence="8">
    <location>
        <begin position="66"/>
        <end position="255"/>
    </location>
</feature>
<dbReference type="InterPro" id="IPR013766">
    <property type="entry name" value="Thioredoxin_domain"/>
</dbReference>
<keyword evidence="7" id="KW-0812">Transmembrane</keyword>
<keyword evidence="4" id="KW-1015">Disulfide bond</keyword>
<dbReference type="InterPro" id="IPR012336">
    <property type="entry name" value="Thioredoxin-like_fold"/>
</dbReference>
<dbReference type="AlphaFoldDB" id="A0A1F6MD92"/>
<evidence type="ECO:0000313" key="9">
    <source>
        <dbReference type="EMBL" id="OGH69606.1"/>
    </source>
</evidence>
<evidence type="ECO:0000256" key="6">
    <source>
        <dbReference type="SAM" id="MobiDB-lite"/>
    </source>
</evidence>
<evidence type="ECO:0000313" key="10">
    <source>
        <dbReference type="Proteomes" id="UP000177457"/>
    </source>
</evidence>
<keyword evidence="7" id="KW-0472">Membrane</keyword>
<evidence type="ECO:0000256" key="4">
    <source>
        <dbReference type="ARBA" id="ARBA00023157"/>
    </source>
</evidence>
<evidence type="ECO:0000259" key="8">
    <source>
        <dbReference type="PROSITE" id="PS51352"/>
    </source>
</evidence>
<feature type="region of interest" description="Disordered" evidence="6">
    <location>
        <begin position="53"/>
        <end position="72"/>
    </location>
</feature>
<accession>A0A1F6MD92</accession>
<keyword evidence="5" id="KW-0676">Redox-active center</keyword>
<sequence length="255" mass="27336">MDEQKTSSVFGGLSPKQTFLGGIVAGVLVLCTIGFIILLTLFLKGGTFVSESNGSDGPAPTERVAAAAPTPAPSGSIVLRAVDGDDHIRGDKDAKITIVEFSDFECPFCKRFHETLQQVMDKYGDSVRWVYRQWPIDSLHPKARTEALASECAAEQGKFWEFADKIFEVTPSNNGLDLSQLPTYAGEVGLNVGKFNDCLASEKYASAVEEDIQEALASGGRGTPHSILIGPDGEKTLISGAQPFSSVEAAIQQYL</sequence>
<name>A0A1F6MD92_9BACT</name>
<dbReference type="PANTHER" id="PTHR13887">
    <property type="entry name" value="GLUTATHIONE S-TRANSFERASE KAPPA"/>
    <property type="match status" value="1"/>
</dbReference>
<comment type="caution">
    <text evidence="9">The sequence shown here is derived from an EMBL/GenBank/DDBJ whole genome shotgun (WGS) entry which is preliminary data.</text>
</comment>
<keyword evidence="3" id="KW-0560">Oxidoreductase</keyword>
<dbReference type="Proteomes" id="UP000177457">
    <property type="component" value="Unassembled WGS sequence"/>
</dbReference>
<keyword evidence="2" id="KW-0732">Signal</keyword>
<keyword evidence="7" id="KW-1133">Transmembrane helix</keyword>
<evidence type="ECO:0000256" key="2">
    <source>
        <dbReference type="ARBA" id="ARBA00022729"/>
    </source>
</evidence>
<dbReference type="PANTHER" id="PTHR13887:SF14">
    <property type="entry name" value="DISULFIDE BOND FORMATION PROTEIN D"/>
    <property type="match status" value="1"/>
</dbReference>
<protein>
    <recommendedName>
        <fullName evidence="8">Thioredoxin domain-containing protein</fullName>
    </recommendedName>
</protein>
<dbReference type="EMBL" id="MFQE01000074">
    <property type="protein sequence ID" value="OGH69606.1"/>
    <property type="molecule type" value="Genomic_DNA"/>
</dbReference>
<proteinExistence type="inferred from homology"/>
<reference evidence="9 10" key="1">
    <citation type="journal article" date="2016" name="Nat. Commun.">
        <title>Thousands of microbial genomes shed light on interconnected biogeochemical processes in an aquifer system.</title>
        <authorList>
            <person name="Anantharaman K."/>
            <person name="Brown C.T."/>
            <person name="Hug L.A."/>
            <person name="Sharon I."/>
            <person name="Castelle C.J."/>
            <person name="Probst A.J."/>
            <person name="Thomas B.C."/>
            <person name="Singh A."/>
            <person name="Wilkins M.J."/>
            <person name="Karaoz U."/>
            <person name="Brodie E.L."/>
            <person name="Williams K.H."/>
            <person name="Hubbard S.S."/>
            <person name="Banfield J.F."/>
        </authorList>
    </citation>
    <scope>NUCLEOTIDE SEQUENCE [LARGE SCALE GENOMIC DNA]</scope>
</reference>